<gene>
    <name evidence="1" type="ORF">HanXRQr2_Chr04g0140331</name>
</gene>
<accession>A0A9K3NPH4</accession>
<dbReference type="Gramene" id="mRNA:HanXRQr2_Chr04g0140331">
    <property type="protein sequence ID" value="CDS:HanXRQr2_Chr04g0140331.1"/>
    <property type="gene ID" value="HanXRQr2_Chr04g0140331"/>
</dbReference>
<name>A0A9K3NPH4_HELAN</name>
<protein>
    <submittedName>
        <fullName evidence="1">Uncharacterized protein</fullName>
    </submittedName>
</protein>
<evidence type="ECO:0000313" key="2">
    <source>
        <dbReference type="Proteomes" id="UP000215914"/>
    </source>
</evidence>
<keyword evidence="2" id="KW-1185">Reference proteome</keyword>
<evidence type="ECO:0000313" key="1">
    <source>
        <dbReference type="EMBL" id="KAF5807994.1"/>
    </source>
</evidence>
<dbReference type="Proteomes" id="UP000215914">
    <property type="component" value="Unassembled WGS sequence"/>
</dbReference>
<comment type="caution">
    <text evidence="1">The sequence shown here is derived from an EMBL/GenBank/DDBJ whole genome shotgun (WGS) entry which is preliminary data.</text>
</comment>
<sequence length="69" mass="8189">MMREVNVYVNQPPYYVYERGLACCMNDYCEGYDAMCNLYEWTTSVAYVKDTCSKYMLKLIDVCNHFRLG</sequence>
<reference evidence="1" key="1">
    <citation type="journal article" date="2017" name="Nature">
        <title>The sunflower genome provides insights into oil metabolism, flowering and Asterid evolution.</title>
        <authorList>
            <person name="Badouin H."/>
            <person name="Gouzy J."/>
            <person name="Grassa C.J."/>
            <person name="Murat F."/>
            <person name="Staton S.E."/>
            <person name="Cottret L."/>
            <person name="Lelandais-Briere C."/>
            <person name="Owens G.L."/>
            <person name="Carrere S."/>
            <person name="Mayjonade B."/>
            <person name="Legrand L."/>
            <person name="Gill N."/>
            <person name="Kane N.C."/>
            <person name="Bowers J.E."/>
            <person name="Hubner S."/>
            <person name="Bellec A."/>
            <person name="Berard A."/>
            <person name="Berges H."/>
            <person name="Blanchet N."/>
            <person name="Boniface M.C."/>
            <person name="Brunel D."/>
            <person name="Catrice O."/>
            <person name="Chaidir N."/>
            <person name="Claudel C."/>
            <person name="Donnadieu C."/>
            <person name="Faraut T."/>
            <person name="Fievet G."/>
            <person name="Helmstetter N."/>
            <person name="King M."/>
            <person name="Knapp S.J."/>
            <person name="Lai Z."/>
            <person name="Le Paslier M.C."/>
            <person name="Lippi Y."/>
            <person name="Lorenzon L."/>
            <person name="Mandel J.R."/>
            <person name="Marage G."/>
            <person name="Marchand G."/>
            <person name="Marquand E."/>
            <person name="Bret-Mestries E."/>
            <person name="Morien E."/>
            <person name="Nambeesan S."/>
            <person name="Nguyen T."/>
            <person name="Pegot-Espagnet P."/>
            <person name="Pouilly N."/>
            <person name="Raftis F."/>
            <person name="Sallet E."/>
            <person name="Schiex T."/>
            <person name="Thomas J."/>
            <person name="Vandecasteele C."/>
            <person name="Vares D."/>
            <person name="Vear F."/>
            <person name="Vautrin S."/>
            <person name="Crespi M."/>
            <person name="Mangin B."/>
            <person name="Burke J.M."/>
            <person name="Salse J."/>
            <person name="Munos S."/>
            <person name="Vincourt P."/>
            <person name="Rieseberg L.H."/>
            <person name="Langlade N.B."/>
        </authorList>
    </citation>
    <scope>NUCLEOTIDE SEQUENCE</scope>
    <source>
        <tissue evidence="1">Leaves</tissue>
    </source>
</reference>
<reference evidence="1" key="2">
    <citation type="submission" date="2020-06" db="EMBL/GenBank/DDBJ databases">
        <title>Helianthus annuus Genome sequencing and assembly Release 2.</title>
        <authorList>
            <person name="Gouzy J."/>
            <person name="Langlade N."/>
            <person name="Munos S."/>
        </authorList>
    </citation>
    <scope>NUCLEOTIDE SEQUENCE</scope>
    <source>
        <tissue evidence="1">Leaves</tissue>
    </source>
</reference>
<organism evidence="1 2">
    <name type="scientific">Helianthus annuus</name>
    <name type="common">Common sunflower</name>
    <dbReference type="NCBI Taxonomy" id="4232"/>
    <lineage>
        <taxon>Eukaryota</taxon>
        <taxon>Viridiplantae</taxon>
        <taxon>Streptophyta</taxon>
        <taxon>Embryophyta</taxon>
        <taxon>Tracheophyta</taxon>
        <taxon>Spermatophyta</taxon>
        <taxon>Magnoliopsida</taxon>
        <taxon>eudicotyledons</taxon>
        <taxon>Gunneridae</taxon>
        <taxon>Pentapetalae</taxon>
        <taxon>asterids</taxon>
        <taxon>campanulids</taxon>
        <taxon>Asterales</taxon>
        <taxon>Asteraceae</taxon>
        <taxon>Asteroideae</taxon>
        <taxon>Heliantheae alliance</taxon>
        <taxon>Heliantheae</taxon>
        <taxon>Helianthus</taxon>
    </lineage>
</organism>
<proteinExistence type="predicted"/>
<dbReference type="EMBL" id="MNCJ02000319">
    <property type="protein sequence ID" value="KAF5807994.1"/>
    <property type="molecule type" value="Genomic_DNA"/>
</dbReference>
<dbReference type="AlphaFoldDB" id="A0A9K3NPH4"/>